<sequence>MTNPDHRRLARGTLAFLFGIVSRVAAQLAMLPILFASWSAERVGSWMVLFALPAYLSVVGLAFSGAGGNAALAAAQRGDMADARANFRVTWALSTVATLALAGLFLALALPFEDRIVDGFEMTSDIALLPTLFWLAVYIFAVSQIAVLSLPFRVAGRYPLQTLLINLGLLAEVAVVAVCVSQSTSLALLAMALAIMRLVYLLVVLVIAIRIAPEMFHRGASRIGPVVRSLWKPSTAFMLIPVVYAINLQGYALLVGARYGAAMLAAFVATRTLVRMIDLLTSVIYGVQFYEAGYRDADPEPRRRQLATMTLITALLSVGFGAALLMCGPLAQRLLSVGKTEFDLPVAAVLMMAAIIRALATTPHALIAAQNRQGRLTVLYFAGSVFCLLAAGGLAHIGVPLVLVLLMLIPAELVHTVPAFRIVLRDIALTPGQFLASLFIRERMSDIAKLARIISRPR</sequence>
<keyword evidence="3 6" id="KW-0812">Transmembrane</keyword>
<evidence type="ECO:0000256" key="3">
    <source>
        <dbReference type="ARBA" id="ARBA00022692"/>
    </source>
</evidence>
<dbReference type="AlphaFoldDB" id="A0A5S3P8M1"/>
<evidence type="ECO:0000313" key="7">
    <source>
        <dbReference type="EMBL" id="TMM47340.1"/>
    </source>
</evidence>
<feature type="transmembrane region" description="Helical" evidence="6">
    <location>
        <begin position="260"/>
        <end position="285"/>
    </location>
</feature>
<evidence type="ECO:0000313" key="8">
    <source>
        <dbReference type="Proteomes" id="UP000309668"/>
    </source>
</evidence>
<proteinExistence type="predicted"/>
<keyword evidence="4 6" id="KW-1133">Transmembrane helix</keyword>
<comment type="subcellular location">
    <subcellularLocation>
        <location evidence="1">Cell membrane</location>
        <topology evidence="1">Multi-pass membrane protein</topology>
    </subcellularLocation>
</comment>
<feature type="transmembrane region" description="Helical" evidence="6">
    <location>
        <begin position="132"/>
        <end position="152"/>
    </location>
</feature>
<dbReference type="RefSeq" id="WP_138618411.1">
    <property type="nucleotide sequence ID" value="NZ_VCAO01000004.1"/>
</dbReference>
<keyword evidence="5 6" id="KW-0472">Membrane</keyword>
<gene>
    <name evidence="7" type="ORF">FEV51_09745</name>
</gene>
<feature type="transmembrane region" description="Helical" evidence="6">
    <location>
        <begin position="346"/>
        <end position="367"/>
    </location>
</feature>
<evidence type="ECO:0000256" key="5">
    <source>
        <dbReference type="ARBA" id="ARBA00023136"/>
    </source>
</evidence>
<protein>
    <recommendedName>
        <fullName evidence="9">Multidrug resistance protein NorM</fullName>
    </recommendedName>
</protein>
<dbReference type="OrthoDB" id="7011692at2"/>
<evidence type="ECO:0008006" key="9">
    <source>
        <dbReference type="Google" id="ProtNLM"/>
    </source>
</evidence>
<reference evidence="7 8" key="1">
    <citation type="submission" date="2019-05" db="EMBL/GenBank/DDBJ databases">
        <title>Erythrobacter marisflavi sp. nov., isolated from isolated from water of an estuary environment.</title>
        <authorList>
            <person name="Yoon J.-H."/>
        </authorList>
    </citation>
    <scope>NUCLEOTIDE SEQUENCE [LARGE SCALE GENOMIC DNA]</scope>
    <source>
        <strain evidence="7 8">KEM-5</strain>
    </source>
</reference>
<evidence type="ECO:0000256" key="4">
    <source>
        <dbReference type="ARBA" id="ARBA00022989"/>
    </source>
</evidence>
<organism evidence="7 8">
    <name type="scientific">Qipengyuania marisflavi</name>
    <dbReference type="NCBI Taxonomy" id="2486356"/>
    <lineage>
        <taxon>Bacteria</taxon>
        <taxon>Pseudomonadati</taxon>
        <taxon>Pseudomonadota</taxon>
        <taxon>Alphaproteobacteria</taxon>
        <taxon>Sphingomonadales</taxon>
        <taxon>Erythrobacteraceae</taxon>
        <taxon>Qipengyuania</taxon>
    </lineage>
</organism>
<dbReference type="GO" id="GO:0005886">
    <property type="term" value="C:plasma membrane"/>
    <property type="evidence" value="ECO:0007669"/>
    <property type="project" value="UniProtKB-SubCell"/>
</dbReference>
<feature type="transmembrane region" description="Helical" evidence="6">
    <location>
        <begin position="12"/>
        <end position="35"/>
    </location>
</feature>
<dbReference type="Proteomes" id="UP000309668">
    <property type="component" value="Unassembled WGS sequence"/>
</dbReference>
<feature type="transmembrane region" description="Helical" evidence="6">
    <location>
        <begin position="306"/>
        <end position="326"/>
    </location>
</feature>
<accession>A0A5S3P8M1</accession>
<name>A0A5S3P8M1_9SPHN</name>
<feature type="transmembrane region" description="Helical" evidence="6">
    <location>
        <begin position="379"/>
        <end position="410"/>
    </location>
</feature>
<feature type="transmembrane region" description="Helical" evidence="6">
    <location>
        <begin position="164"/>
        <end position="183"/>
    </location>
</feature>
<comment type="caution">
    <text evidence="7">The sequence shown here is derived from an EMBL/GenBank/DDBJ whole genome shotgun (WGS) entry which is preliminary data.</text>
</comment>
<evidence type="ECO:0000256" key="2">
    <source>
        <dbReference type="ARBA" id="ARBA00022475"/>
    </source>
</evidence>
<feature type="transmembrane region" description="Helical" evidence="6">
    <location>
        <begin position="234"/>
        <end position="254"/>
    </location>
</feature>
<evidence type="ECO:0000256" key="6">
    <source>
        <dbReference type="SAM" id="Phobius"/>
    </source>
</evidence>
<feature type="transmembrane region" description="Helical" evidence="6">
    <location>
        <begin position="47"/>
        <end position="68"/>
    </location>
</feature>
<feature type="transmembrane region" description="Helical" evidence="6">
    <location>
        <begin position="189"/>
        <end position="213"/>
    </location>
</feature>
<evidence type="ECO:0000256" key="1">
    <source>
        <dbReference type="ARBA" id="ARBA00004651"/>
    </source>
</evidence>
<dbReference type="EMBL" id="VCAO01000004">
    <property type="protein sequence ID" value="TMM47340.1"/>
    <property type="molecule type" value="Genomic_DNA"/>
</dbReference>
<dbReference type="InterPro" id="IPR050833">
    <property type="entry name" value="Poly_Biosynth_Transport"/>
</dbReference>
<dbReference type="PANTHER" id="PTHR30250:SF11">
    <property type="entry name" value="O-ANTIGEN TRANSPORTER-RELATED"/>
    <property type="match status" value="1"/>
</dbReference>
<keyword evidence="2" id="KW-1003">Cell membrane</keyword>
<dbReference type="PANTHER" id="PTHR30250">
    <property type="entry name" value="PST FAMILY PREDICTED COLANIC ACID TRANSPORTER"/>
    <property type="match status" value="1"/>
</dbReference>
<feature type="transmembrane region" description="Helical" evidence="6">
    <location>
        <begin position="89"/>
        <end position="112"/>
    </location>
</feature>
<keyword evidence="8" id="KW-1185">Reference proteome</keyword>